<dbReference type="OMA" id="FRFMAAY"/>
<proteinExistence type="predicted"/>
<reference evidence="1 2" key="1">
    <citation type="journal article" date="2016" name="BMC Genomics">
        <title>Genome sequencing and secondary metabolism of the postharvest pathogen Penicillium griseofulvum.</title>
        <authorList>
            <person name="Banani H."/>
            <person name="Marcet-Houben M."/>
            <person name="Ballester A.R."/>
            <person name="Abbruscato P."/>
            <person name="Gonzalez-Candelas L."/>
            <person name="Gabaldon T."/>
            <person name="Spadaro D."/>
        </authorList>
    </citation>
    <scope>NUCLEOTIDE SEQUENCE [LARGE SCALE GENOMIC DNA]</scope>
    <source>
        <strain evidence="1 2">PG3</strain>
    </source>
</reference>
<name>A0A135LD57_PENPA</name>
<dbReference type="RefSeq" id="XP_040645439.1">
    <property type="nucleotide sequence ID" value="XM_040791362.1"/>
</dbReference>
<dbReference type="OrthoDB" id="4384987at2759"/>
<gene>
    <name evidence="1" type="ORF">PGRI_036490</name>
</gene>
<dbReference type="Proteomes" id="UP000070168">
    <property type="component" value="Unassembled WGS sequence"/>
</dbReference>
<organism evidence="1 2">
    <name type="scientific">Penicillium patulum</name>
    <name type="common">Penicillium griseofulvum</name>
    <dbReference type="NCBI Taxonomy" id="5078"/>
    <lineage>
        <taxon>Eukaryota</taxon>
        <taxon>Fungi</taxon>
        <taxon>Dikarya</taxon>
        <taxon>Ascomycota</taxon>
        <taxon>Pezizomycotina</taxon>
        <taxon>Eurotiomycetes</taxon>
        <taxon>Eurotiomycetidae</taxon>
        <taxon>Eurotiales</taxon>
        <taxon>Aspergillaceae</taxon>
        <taxon>Penicillium</taxon>
    </lineage>
</organism>
<evidence type="ECO:0008006" key="3">
    <source>
        <dbReference type="Google" id="ProtNLM"/>
    </source>
</evidence>
<dbReference type="EMBL" id="LHQR01000067">
    <property type="protein sequence ID" value="KXG46903.1"/>
    <property type="molecule type" value="Genomic_DNA"/>
</dbReference>
<evidence type="ECO:0000313" key="2">
    <source>
        <dbReference type="Proteomes" id="UP000070168"/>
    </source>
</evidence>
<dbReference type="GeneID" id="63706662"/>
<accession>A0A135LD57</accession>
<sequence>MDYPAYIASYSIAHNERQTALRFFTDDVLLEDEQAHNGNNEELQIRSWAHIGETVLAELDGVFVSDEDVPLHFFYPFRKGEKARYRFLAANTAVGEKISHIRITYWESSL</sequence>
<comment type="caution">
    <text evidence="1">The sequence shown here is derived from an EMBL/GenBank/DDBJ whole genome shotgun (WGS) entry which is preliminary data.</text>
</comment>
<keyword evidence="2" id="KW-1185">Reference proteome</keyword>
<evidence type="ECO:0000313" key="1">
    <source>
        <dbReference type="EMBL" id="KXG46903.1"/>
    </source>
</evidence>
<dbReference type="AlphaFoldDB" id="A0A135LD57"/>
<protein>
    <recommendedName>
        <fullName evidence="3">Nuclear transport factor 2 family protein</fullName>
    </recommendedName>
</protein>